<keyword evidence="2 5" id="KW-0326">Glycosidase</keyword>
<dbReference type="Gene3D" id="3.20.20.80">
    <property type="entry name" value="Glycosidases"/>
    <property type="match status" value="1"/>
</dbReference>
<evidence type="ECO:0000256" key="2">
    <source>
        <dbReference type="ARBA" id="ARBA00023295"/>
    </source>
</evidence>
<dbReference type="PANTHER" id="PTHR10357">
    <property type="entry name" value="ALPHA-AMYLASE FAMILY MEMBER"/>
    <property type="match status" value="1"/>
</dbReference>
<dbReference type="EMBL" id="FPBO01000002">
    <property type="protein sequence ID" value="SFU36222.1"/>
    <property type="molecule type" value="Genomic_DNA"/>
</dbReference>
<proteinExistence type="predicted"/>
<feature type="signal peptide" evidence="3">
    <location>
        <begin position="1"/>
        <end position="24"/>
    </location>
</feature>
<evidence type="ECO:0000259" key="4">
    <source>
        <dbReference type="SMART" id="SM00642"/>
    </source>
</evidence>
<dbReference type="RefSeq" id="WP_093553175.1">
    <property type="nucleotide sequence ID" value="NZ_FPBO01000002.1"/>
</dbReference>
<protein>
    <submittedName>
        <fullName evidence="5">Glycosidase</fullName>
    </submittedName>
</protein>
<feature type="chain" id="PRO_5011619448" evidence="3">
    <location>
        <begin position="25"/>
        <end position="815"/>
    </location>
</feature>
<dbReference type="Gene3D" id="3.90.400.10">
    <property type="entry name" value="Oligo-1,6-glucosidase, Domain 2"/>
    <property type="match status" value="1"/>
</dbReference>
<feature type="domain" description="Glycosyl hydrolase family 13 catalytic" evidence="4">
    <location>
        <begin position="317"/>
        <end position="722"/>
    </location>
</feature>
<dbReference type="Gene3D" id="2.60.40.1180">
    <property type="entry name" value="Golgi alpha-mannosidase II"/>
    <property type="match status" value="1"/>
</dbReference>
<dbReference type="InterPro" id="IPR045857">
    <property type="entry name" value="O16G_dom_2"/>
</dbReference>
<name>A0A1I7FJ30_9BURK</name>
<dbReference type="SUPFAM" id="SSF51445">
    <property type="entry name" value="(Trans)glycosidases"/>
    <property type="match status" value="1"/>
</dbReference>
<organism evidence="5 6">
    <name type="scientific">Pseudoduganella namucuonensis</name>
    <dbReference type="NCBI Taxonomy" id="1035707"/>
    <lineage>
        <taxon>Bacteria</taxon>
        <taxon>Pseudomonadati</taxon>
        <taxon>Pseudomonadota</taxon>
        <taxon>Betaproteobacteria</taxon>
        <taxon>Burkholderiales</taxon>
        <taxon>Oxalobacteraceae</taxon>
        <taxon>Telluria group</taxon>
        <taxon>Pseudoduganella</taxon>
    </lineage>
</organism>
<gene>
    <name evidence="5" type="ORF">SAMN05216552_100276</name>
</gene>
<dbReference type="SMART" id="SM00642">
    <property type="entry name" value="Aamy"/>
    <property type="match status" value="1"/>
</dbReference>
<sequence length="815" mass="88818">MTPKILAMAAACALAHGAAGHAAAAANEPACAAAPLGEQRIYLRGGMNGWIAADEYAFTYACDAYYLNVEEDGLQEFKIADAEWTPDTMFGATVETALPAGQRSPLARGSDAKNPYNIKLRFAGEQTMRLAFEGGRPVLSIGPKSFGPAGAGPVDHPVALGLSHDSRAAADKAPFGSVTAGSAVEFALNALPGVASATLVVEKRRLEGNQEVLEYTELARIPMARQPGAGRDRWTARHSYADPAVYGYYFEVVVDGKTYVYQNNRDRVYWTRERGSNGAGAVAHAPAGAKAVRRFRQTVHAADFTVPGWARDAVYYYIFPERFRNGDKRNDPVPGKTRYQDKRVEFHRDWLDRPYRPGSGDGSDATGGNDFYGGDLQGVIDKLDYIRDLGANTIYMTPVFRAASNHKYDTADYTAIDPHFGRNADYVRLTREAGKRGIRVITDASFNHTGSDSLYFDRYGNYAATGAYEKSAITPSSPYASWYTFDARQADPDKRYKGWAGAMDLPELNKADPGFRRFAFGAQAKPKGITQLWLDRGSSGWRMDVAPWVPDDFWREWRKAVKAHRKDALTISETWFDSSKYLLGDTFDSTMNYIFRNAVLDYAAGGKAGAAYANIELMREAYPAQSFYALMNLLSTHDQARSLHVLGDSGPEGDAALARKRFRLAVFFQMMFPGAPAVYYGDEVGLSGGDDPGNRAAYPWADQGGKPDLALLADFKQLIAMRARHPVLRHGSIDAPIHLDDNVVVLARRDGGVWALCATNNAAEAKTVSVALPAGAAGRYTDALTGATLEAKDGRVSLTVPAMFGVVAVSPANKQ</sequence>
<dbReference type="InterPro" id="IPR017853">
    <property type="entry name" value="GH"/>
</dbReference>
<dbReference type="AlphaFoldDB" id="A0A1I7FJ30"/>
<dbReference type="OrthoDB" id="9761577at2"/>
<dbReference type="GO" id="GO:0016798">
    <property type="term" value="F:hydrolase activity, acting on glycosyl bonds"/>
    <property type="evidence" value="ECO:0007669"/>
    <property type="project" value="UniProtKB-KW"/>
</dbReference>
<dbReference type="PANTHER" id="PTHR10357:SF210">
    <property type="entry name" value="MALTODEXTRIN GLUCOSIDASE"/>
    <property type="match status" value="1"/>
</dbReference>
<evidence type="ECO:0000313" key="5">
    <source>
        <dbReference type="EMBL" id="SFU36222.1"/>
    </source>
</evidence>
<evidence type="ECO:0000256" key="1">
    <source>
        <dbReference type="ARBA" id="ARBA00022801"/>
    </source>
</evidence>
<evidence type="ECO:0000256" key="3">
    <source>
        <dbReference type="SAM" id="SignalP"/>
    </source>
</evidence>
<dbReference type="CDD" id="cd11338">
    <property type="entry name" value="AmyAc_CMD"/>
    <property type="match status" value="1"/>
</dbReference>
<dbReference type="InterPro" id="IPR006047">
    <property type="entry name" value="GH13_cat_dom"/>
</dbReference>
<accession>A0A1I7FJ30</accession>
<keyword evidence="1" id="KW-0378">Hydrolase</keyword>
<dbReference type="InterPro" id="IPR013780">
    <property type="entry name" value="Glyco_hydro_b"/>
</dbReference>
<dbReference type="Pfam" id="PF00128">
    <property type="entry name" value="Alpha-amylase"/>
    <property type="match status" value="1"/>
</dbReference>
<keyword evidence="3" id="KW-0732">Signal</keyword>
<dbReference type="Proteomes" id="UP000199391">
    <property type="component" value="Unassembled WGS sequence"/>
</dbReference>
<evidence type="ECO:0000313" key="6">
    <source>
        <dbReference type="Proteomes" id="UP000199391"/>
    </source>
</evidence>
<dbReference type="SUPFAM" id="SSF51011">
    <property type="entry name" value="Glycosyl hydrolase domain"/>
    <property type="match status" value="1"/>
</dbReference>
<dbReference type="STRING" id="1035707.SAMN05216552_100276"/>
<dbReference type="GO" id="GO:0005975">
    <property type="term" value="P:carbohydrate metabolic process"/>
    <property type="evidence" value="ECO:0007669"/>
    <property type="project" value="InterPro"/>
</dbReference>
<keyword evidence="6" id="KW-1185">Reference proteome</keyword>
<reference evidence="6" key="1">
    <citation type="submission" date="2016-10" db="EMBL/GenBank/DDBJ databases">
        <authorList>
            <person name="Varghese N."/>
            <person name="Submissions S."/>
        </authorList>
    </citation>
    <scope>NUCLEOTIDE SEQUENCE [LARGE SCALE GENOMIC DNA]</scope>
    <source>
        <strain evidence="6">CGMCC 1.11014</strain>
    </source>
</reference>